<keyword evidence="1" id="KW-0808">Transferase</keyword>
<keyword evidence="4" id="KW-0175">Coiled coil</keyword>
<feature type="domain" description="PAC" evidence="8">
    <location>
        <begin position="124"/>
        <end position="174"/>
    </location>
</feature>
<evidence type="ECO:0000256" key="1">
    <source>
        <dbReference type="ARBA" id="ARBA00022679"/>
    </source>
</evidence>
<dbReference type="GO" id="GO:0046983">
    <property type="term" value="F:protein dimerization activity"/>
    <property type="evidence" value="ECO:0007669"/>
    <property type="project" value="InterPro"/>
</dbReference>
<dbReference type="SMART" id="SM00387">
    <property type="entry name" value="HATPase_c"/>
    <property type="match status" value="1"/>
</dbReference>
<dbReference type="InterPro" id="IPR000700">
    <property type="entry name" value="PAS-assoc_C"/>
</dbReference>
<dbReference type="AlphaFoldDB" id="A0A538SY71"/>
<evidence type="ECO:0000256" key="5">
    <source>
        <dbReference type="SAM" id="MobiDB-lite"/>
    </source>
</evidence>
<dbReference type="PROSITE" id="PS50112">
    <property type="entry name" value="PAS"/>
    <property type="match status" value="1"/>
</dbReference>
<dbReference type="InterPro" id="IPR035965">
    <property type="entry name" value="PAS-like_dom_sf"/>
</dbReference>
<dbReference type="Pfam" id="PF00989">
    <property type="entry name" value="PAS"/>
    <property type="match status" value="1"/>
</dbReference>
<feature type="region of interest" description="Disordered" evidence="5">
    <location>
        <begin position="390"/>
        <end position="415"/>
    </location>
</feature>
<dbReference type="GO" id="GO:0016020">
    <property type="term" value="C:membrane"/>
    <property type="evidence" value="ECO:0007669"/>
    <property type="project" value="InterPro"/>
</dbReference>
<dbReference type="InterPro" id="IPR000014">
    <property type="entry name" value="PAS"/>
</dbReference>
<keyword evidence="2" id="KW-0418">Kinase</keyword>
<dbReference type="InterPro" id="IPR011712">
    <property type="entry name" value="Sig_transdc_His_kin_sub3_dim/P"/>
</dbReference>
<sequence>MGSGNGFPGGWASTFAAMSDMSNTSALERANQRESQRRAEIALRESERRFRSVFESATDAIVLADENGIISSWNRSAQAIFGYTEGELLGKPLTVLMPPRYRGRHGEGLSRYRNGAGEGPVIGRTLELHGLRKDGTEFPIELSVAVWQTAAGPHFSGIIRDITQRKRAEEELKSSYEQLRELSMRLETVRENERASIAHEIQEELGQALSTMRMDLDWLGKRIASPHASPDALKQRLVAMSNLVDSAIARARRIAADLRPGILDELGLGAALEWQARSFQERTLIRCHVVVDTRETIDRTTSAHLFRIAQECLAHVARHSGAHTVEVSLRAENGTIHLGVQDDGAGTPERLFQTSSSLGVLGIRERARLMGGEARIETRPSGGAGIIVSVPRDGAPNGAGEPLATDQRNEPGGIG</sequence>
<dbReference type="CDD" id="cd00130">
    <property type="entry name" value="PAS"/>
    <property type="match status" value="1"/>
</dbReference>
<dbReference type="InterPro" id="IPR005467">
    <property type="entry name" value="His_kinase_dom"/>
</dbReference>
<dbReference type="SMART" id="SM00086">
    <property type="entry name" value="PAC"/>
    <property type="match status" value="1"/>
</dbReference>
<evidence type="ECO:0000259" key="8">
    <source>
        <dbReference type="PROSITE" id="PS50113"/>
    </source>
</evidence>
<dbReference type="PANTHER" id="PTHR24421">
    <property type="entry name" value="NITRATE/NITRITE SENSOR PROTEIN NARX-RELATED"/>
    <property type="match status" value="1"/>
</dbReference>
<dbReference type="Gene3D" id="3.30.450.20">
    <property type="entry name" value="PAS domain"/>
    <property type="match status" value="1"/>
</dbReference>
<dbReference type="SMART" id="SM00091">
    <property type="entry name" value="PAS"/>
    <property type="match status" value="1"/>
</dbReference>
<dbReference type="NCBIfam" id="TIGR00229">
    <property type="entry name" value="sensory_box"/>
    <property type="match status" value="1"/>
</dbReference>
<dbReference type="GO" id="GO:0006355">
    <property type="term" value="P:regulation of DNA-templated transcription"/>
    <property type="evidence" value="ECO:0007669"/>
    <property type="project" value="InterPro"/>
</dbReference>
<dbReference type="Pfam" id="PF07730">
    <property type="entry name" value="HisKA_3"/>
    <property type="match status" value="1"/>
</dbReference>
<dbReference type="InterPro" id="IPR013767">
    <property type="entry name" value="PAS_fold"/>
</dbReference>
<dbReference type="InterPro" id="IPR050482">
    <property type="entry name" value="Sensor_HK_TwoCompSys"/>
</dbReference>
<accession>A0A538SY71</accession>
<feature type="coiled-coil region" evidence="4">
    <location>
        <begin position="165"/>
        <end position="192"/>
    </location>
</feature>
<dbReference type="GO" id="GO:0000155">
    <property type="term" value="F:phosphorelay sensor kinase activity"/>
    <property type="evidence" value="ECO:0007669"/>
    <property type="project" value="InterPro"/>
</dbReference>
<protein>
    <submittedName>
        <fullName evidence="9">PAS domain S-box protein</fullName>
    </submittedName>
</protein>
<dbReference type="CDD" id="cd16917">
    <property type="entry name" value="HATPase_UhpB-NarQ-NarX-like"/>
    <property type="match status" value="1"/>
</dbReference>
<keyword evidence="3" id="KW-0902">Two-component regulatory system</keyword>
<name>A0A538SY71_UNCEI</name>
<gene>
    <name evidence="9" type="ORF">E6K75_08760</name>
</gene>
<proteinExistence type="predicted"/>
<dbReference type="PANTHER" id="PTHR24421:SF59">
    <property type="entry name" value="OXYGEN SENSOR HISTIDINE KINASE NREB"/>
    <property type="match status" value="1"/>
</dbReference>
<dbReference type="InterPro" id="IPR001610">
    <property type="entry name" value="PAC"/>
</dbReference>
<feature type="domain" description="Histidine kinase" evidence="6">
    <location>
        <begin position="196"/>
        <end position="394"/>
    </location>
</feature>
<reference evidence="9 10" key="1">
    <citation type="journal article" date="2019" name="Nat. Microbiol.">
        <title>Mediterranean grassland soil C-N compound turnover is dependent on rainfall and depth, and is mediated by genomically divergent microorganisms.</title>
        <authorList>
            <person name="Diamond S."/>
            <person name="Andeer P.F."/>
            <person name="Li Z."/>
            <person name="Crits-Christoph A."/>
            <person name="Burstein D."/>
            <person name="Anantharaman K."/>
            <person name="Lane K.R."/>
            <person name="Thomas B.C."/>
            <person name="Pan C."/>
            <person name="Northen T.R."/>
            <person name="Banfield J.F."/>
        </authorList>
    </citation>
    <scope>NUCLEOTIDE SEQUENCE [LARGE SCALE GENOMIC DNA]</scope>
    <source>
        <strain evidence="9">WS_5</strain>
    </source>
</reference>
<dbReference type="InterPro" id="IPR003594">
    <property type="entry name" value="HATPase_dom"/>
</dbReference>
<organism evidence="9 10">
    <name type="scientific">Eiseniibacteriota bacterium</name>
    <dbReference type="NCBI Taxonomy" id="2212470"/>
    <lineage>
        <taxon>Bacteria</taxon>
        <taxon>Candidatus Eiseniibacteriota</taxon>
    </lineage>
</organism>
<evidence type="ECO:0000256" key="2">
    <source>
        <dbReference type="ARBA" id="ARBA00022777"/>
    </source>
</evidence>
<dbReference type="PROSITE" id="PS50113">
    <property type="entry name" value="PAC"/>
    <property type="match status" value="1"/>
</dbReference>
<dbReference type="EMBL" id="VBOV01000223">
    <property type="protein sequence ID" value="TMQ56292.1"/>
    <property type="molecule type" value="Genomic_DNA"/>
</dbReference>
<feature type="domain" description="PAS" evidence="7">
    <location>
        <begin position="46"/>
        <end position="98"/>
    </location>
</feature>
<evidence type="ECO:0000256" key="4">
    <source>
        <dbReference type="SAM" id="Coils"/>
    </source>
</evidence>
<dbReference type="InterPro" id="IPR036890">
    <property type="entry name" value="HATPase_C_sf"/>
</dbReference>
<evidence type="ECO:0000259" key="6">
    <source>
        <dbReference type="PROSITE" id="PS50109"/>
    </source>
</evidence>
<dbReference type="SUPFAM" id="SSF55874">
    <property type="entry name" value="ATPase domain of HSP90 chaperone/DNA topoisomerase II/histidine kinase"/>
    <property type="match status" value="1"/>
</dbReference>
<dbReference type="SUPFAM" id="SSF55785">
    <property type="entry name" value="PYP-like sensor domain (PAS domain)"/>
    <property type="match status" value="1"/>
</dbReference>
<evidence type="ECO:0000256" key="3">
    <source>
        <dbReference type="ARBA" id="ARBA00023012"/>
    </source>
</evidence>
<comment type="caution">
    <text evidence="9">The sequence shown here is derived from an EMBL/GenBank/DDBJ whole genome shotgun (WGS) entry which is preliminary data.</text>
</comment>
<dbReference type="Gene3D" id="3.30.565.10">
    <property type="entry name" value="Histidine kinase-like ATPase, C-terminal domain"/>
    <property type="match status" value="1"/>
</dbReference>
<dbReference type="PROSITE" id="PS50109">
    <property type="entry name" value="HIS_KIN"/>
    <property type="match status" value="1"/>
</dbReference>
<evidence type="ECO:0000313" key="10">
    <source>
        <dbReference type="Proteomes" id="UP000320913"/>
    </source>
</evidence>
<dbReference type="Proteomes" id="UP000320913">
    <property type="component" value="Unassembled WGS sequence"/>
</dbReference>
<dbReference type="Gene3D" id="1.20.5.1930">
    <property type="match status" value="1"/>
</dbReference>
<evidence type="ECO:0000313" key="9">
    <source>
        <dbReference type="EMBL" id="TMQ56292.1"/>
    </source>
</evidence>
<evidence type="ECO:0000259" key="7">
    <source>
        <dbReference type="PROSITE" id="PS50112"/>
    </source>
</evidence>
<dbReference type="Pfam" id="PF02518">
    <property type="entry name" value="HATPase_c"/>
    <property type="match status" value="1"/>
</dbReference>